<dbReference type="Pfam" id="PF13378">
    <property type="entry name" value="MR_MLE_C"/>
    <property type="match status" value="1"/>
</dbReference>
<feature type="binding site" evidence="10">
    <location>
        <position position="423"/>
    </location>
    <ligand>
        <name>substrate</name>
    </ligand>
</feature>
<dbReference type="CDD" id="cd03323">
    <property type="entry name" value="D-glucarate_dehydratase"/>
    <property type="match status" value="1"/>
</dbReference>
<organism evidence="13">
    <name type="scientific">uncultured Alphaproteobacteria bacterium</name>
    <dbReference type="NCBI Taxonomy" id="91750"/>
    <lineage>
        <taxon>Bacteria</taxon>
        <taxon>Pseudomonadati</taxon>
        <taxon>Pseudomonadota</taxon>
        <taxon>Alphaproteobacteria</taxon>
        <taxon>environmental samples</taxon>
    </lineage>
</organism>
<feature type="binding site" evidence="10">
    <location>
        <begin position="340"/>
        <end position="342"/>
    </location>
    <ligand>
        <name>substrate</name>
    </ligand>
</feature>
<feature type="binding site" evidence="11">
    <location>
        <position position="290"/>
    </location>
    <ligand>
        <name>Mg(2+)</name>
        <dbReference type="ChEBI" id="CHEBI:18420"/>
    </ligand>
</feature>
<evidence type="ECO:0000256" key="4">
    <source>
        <dbReference type="ARBA" id="ARBA00009938"/>
    </source>
</evidence>
<dbReference type="SFLD" id="SFLDG00055">
    <property type="entry name" value="glucarate_dehydratase"/>
    <property type="match status" value="1"/>
</dbReference>
<dbReference type="AlphaFoldDB" id="A0A212JYU3"/>
<evidence type="ECO:0000256" key="7">
    <source>
        <dbReference type="ARBA" id="ARBA00022842"/>
    </source>
</evidence>
<comment type="catalytic activity">
    <reaction evidence="1">
        <text>D-glucarate = 5-dehydro-4-deoxy-D-glucarate + H2O</text>
        <dbReference type="Rhea" id="RHEA:14573"/>
        <dbReference type="ChEBI" id="CHEBI:15377"/>
        <dbReference type="ChEBI" id="CHEBI:30612"/>
        <dbReference type="ChEBI" id="CHEBI:42819"/>
        <dbReference type="EC" id="4.2.1.40"/>
    </reaction>
</comment>
<evidence type="ECO:0000256" key="2">
    <source>
        <dbReference type="ARBA" id="ARBA00001946"/>
    </source>
</evidence>
<reference evidence="13" key="1">
    <citation type="submission" date="2016-04" db="EMBL/GenBank/DDBJ databases">
        <authorList>
            <person name="Evans L.H."/>
            <person name="Alamgir A."/>
            <person name="Owens N."/>
            <person name="Weber N.D."/>
            <person name="Virtaneva K."/>
            <person name="Barbian K."/>
            <person name="Babar A."/>
            <person name="Rosenke K."/>
        </authorList>
    </citation>
    <scope>NUCLEOTIDE SEQUENCE</scope>
    <source>
        <strain evidence="13">86</strain>
    </source>
</reference>
<feature type="binding site" evidence="10">
    <location>
        <position position="152"/>
    </location>
    <ligand>
        <name>substrate</name>
    </ligand>
</feature>
<dbReference type="SMART" id="SM00922">
    <property type="entry name" value="MR_MLE"/>
    <property type="match status" value="1"/>
</dbReference>
<evidence type="ECO:0000313" key="13">
    <source>
        <dbReference type="EMBL" id="SBW04532.1"/>
    </source>
</evidence>
<dbReference type="InterPro" id="IPR029065">
    <property type="entry name" value="Enolase_C-like"/>
</dbReference>
<dbReference type="SFLD" id="SFLDF00005">
    <property type="entry name" value="glucarate_dehydratase"/>
    <property type="match status" value="1"/>
</dbReference>
<feature type="binding site" evidence="10">
    <location>
        <position position="105"/>
    </location>
    <ligand>
        <name>substrate</name>
    </ligand>
</feature>
<feature type="binding site" evidence="11">
    <location>
        <position position="236"/>
    </location>
    <ligand>
        <name>Mg(2+)</name>
        <dbReference type="ChEBI" id="CHEBI:18420"/>
    </ligand>
</feature>
<dbReference type="PANTHER" id="PTHR48080">
    <property type="entry name" value="D-GALACTONATE DEHYDRATASE-RELATED"/>
    <property type="match status" value="1"/>
</dbReference>
<dbReference type="EMBL" id="FLUO01000001">
    <property type="protein sequence ID" value="SBW04532.1"/>
    <property type="molecule type" value="Genomic_DNA"/>
</dbReference>
<dbReference type="SUPFAM" id="SSF51604">
    <property type="entry name" value="Enolase C-terminal domain-like"/>
    <property type="match status" value="1"/>
</dbReference>
<feature type="binding site" evidence="10">
    <location>
        <position position="206"/>
    </location>
    <ligand>
        <name>substrate</name>
    </ligand>
</feature>
<evidence type="ECO:0000256" key="8">
    <source>
        <dbReference type="ARBA" id="ARBA00023239"/>
    </source>
</evidence>
<dbReference type="GO" id="GO:0046872">
    <property type="term" value="F:metal ion binding"/>
    <property type="evidence" value="ECO:0007669"/>
    <property type="project" value="UniProtKB-KW"/>
</dbReference>
<dbReference type="Gene3D" id="3.20.20.120">
    <property type="entry name" value="Enolase-like C-terminal domain"/>
    <property type="match status" value="1"/>
</dbReference>
<dbReference type="EC" id="4.2.1.40" evidence="5"/>
<feature type="binding site" evidence="11">
    <location>
        <position position="267"/>
    </location>
    <ligand>
        <name>Mg(2+)</name>
        <dbReference type="ChEBI" id="CHEBI:18420"/>
    </ligand>
</feature>
<feature type="active site" description="Proton acceptor" evidence="9">
    <location>
        <position position="208"/>
    </location>
</feature>
<keyword evidence="6 11" id="KW-0479">Metal-binding</keyword>
<evidence type="ECO:0000256" key="5">
    <source>
        <dbReference type="ARBA" id="ARBA00011973"/>
    </source>
</evidence>
<dbReference type="InterPro" id="IPR034598">
    <property type="entry name" value="GlucD-like"/>
</dbReference>
<gene>
    <name evidence="13" type="primary">gudD</name>
    <name evidence="13" type="ORF">KL86APRO_11866</name>
</gene>
<evidence type="ECO:0000256" key="10">
    <source>
        <dbReference type="PIRSR" id="PIRSR634598-2"/>
    </source>
</evidence>
<feature type="binding site" evidence="10">
    <location>
        <position position="290"/>
    </location>
    <ligand>
        <name>substrate</name>
    </ligand>
</feature>
<dbReference type="InterPro" id="IPR029017">
    <property type="entry name" value="Enolase-like_N"/>
</dbReference>
<comment type="similarity">
    <text evidence="4">Belongs to the mandelate racemase/muconate lactonizing enzyme family. GlucD subfamily.</text>
</comment>
<dbReference type="Pfam" id="PF02746">
    <property type="entry name" value="MR_MLE_N"/>
    <property type="match status" value="1"/>
</dbReference>
<comment type="pathway">
    <text evidence="3">Carbohydrate acid metabolism; D-glucarate degradation; 2,5-dioxopentanoate from D-glucarate: step 1/2.</text>
</comment>
<comment type="cofactor">
    <cofactor evidence="2 11">
        <name>Mg(2+)</name>
        <dbReference type="ChEBI" id="CHEBI:18420"/>
    </cofactor>
</comment>
<dbReference type="InterPro" id="IPR013342">
    <property type="entry name" value="Mandelate_racemase_C"/>
</dbReference>
<proteinExistence type="inferred from homology"/>
<dbReference type="InterPro" id="IPR036849">
    <property type="entry name" value="Enolase-like_C_sf"/>
</dbReference>
<evidence type="ECO:0000259" key="12">
    <source>
        <dbReference type="SMART" id="SM00922"/>
    </source>
</evidence>
<name>A0A212JYU3_9PROT</name>
<dbReference type="SFLD" id="SFLDS00001">
    <property type="entry name" value="Enolase"/>
    <property type="match status" value="1"/>
</dbReference>
<accession>A0A212JYU3</accession>
<dbReference type="InterPro" id="IPR034593">
    <property type="entry name" value="DgoD-like"/>
</dbReference>
<evidence type="ECO:0000256" key="3">
    <source>
        <dbReference type="ARBA" id="ARBA00005183"/>
    </source>
</evidence>
<dbReference type="SUPFAM" id="SSF54826">
    <property type="entry name" value="Enolase N-terminal domain-like"/>
    <property type="match status" value="1"/>
</dbReference>
<dbReference type="Gene3D" id="3.30.390.10">
    <property type="entry name" value="Enolase-like, N-terminal domain"/>
    <property type="match status" value="1"/>
</dbReference>
<feature type="binding site" evidence="10">
    <location>
        <begin position="236"/>
        <end position="238"/>
    </location>
    <ligand>
        <name>substrate</name>
    </ligand>
</feature>
<keyword evidence="7 11" id="KW-0460">Magnesium</keyword>
<sequence>MTAAERGGSPRVKDMRVVPVAGRDSMLLNLSGAHGPFFTRNVVVLTDDAGHTGLGEVPGGEPIRKTLEDAIPLVVGRPVAEWHAVLNAMRAAFADRDAGGRGLQTFDLRIAIHALTAVEAAMLDLLGRFLGVAVADLLGEGRQRDRVPMLGYLFYVGDRRRTDLPYRAGDPGDDWLALRDEEALSPAAVVRLAEAAEARYGFKDFKLKGGVLSGREEMEAAAALKARFPAARVSIDPNGAWSLEEAIALAKAYPGVLAYAEDPCGAEHGYSGREVMAEFRRATGLPTATNMIATDWRQMGHAVQLHAVDIPLADPHFWTLSGAVRVAQMCRDWGLTWGSHSNNHFDISLAMFTHAAAAAPGRVTPIDTHWIWQDGSERLTREPPRIVGGAVDLPKAPGLGIDLDEDRLDAAHAVYRSLGLGARDDAAAMRYLVPDWRFDTKRPALVR</sequence>
<dbReference type="InterPro" id="IPR013341">
    <property type="entry name" value="Mandelate_racemase_N_dom"/>
</dbReference>
<evidence type="ECO:0000256" key="9">
    <source>
        <dbReference type="PIRSR" id="PIRSR634598-1"/>
    </source>
</evidence>
<feature type="domain" description="Mandelate racemase/muconate lactonizing enzyme C-terminal" evidence="12">
    <location>
        <begin position="186"/>
        <end position="286"/>
    </location>
</feature>
<feature type="binding site" evidence="10">
    <location>
        <position position="369"/>
    </location>
    <ligand>
        <name>substrate</name>
    </ligand>
</feature>
<keyword evidence="8 13" id="KW-0456">Lyase</keyword>
<evidence type="ECO:0000256" key="6">
    <source>
        <dbReference type="ARBA" id="ARBA00022723"/>
    </source>
</evidence>
<dbReference type="PANTHER" id="PTHR48080:SF4">
    <property type="entry name" value="GLUCARATE DEHYDRATASE"/>
    <property type="match status" value="1"/>
</dbReference>
<feature type="binding site" evidence="10">
    <location>
        <position position="34"/>
    </location>
    <ligand>
        <name>substrate</name>
    </ligand>
</feature>
<feature type="active site" description="Proton acceptor" evidence="9">
    <location>
        <position position="340"/>
    </location>
</feature>
<evidence type="ECO:0000256" key="11">
    <source>
        <dbReference type="PIRSR" id="PIRSR634598-3"/>
    </source>
</evidence>
<dbReference type="GO" id="GO:0008872">
    <property type="term" value="F:glucarate dehydratase activity"/>
    <property type="evidence" value="ECO:0007669"/>
    <property type="project" value="UniProtKB-EC"/>
</dbReference>
<protein>
    <recommendedName>
        <fullName evidence="5">glucarate dehydratase</fullName>
        <ecNumber evidence="5">4.2.1.40</ecNumber>
    </recommendedName>
</protein>
<evidence type="ECO:0000256" key="1">
    <source>
        <dbReference type="ARBA" id="ARBA00001426"/>
    </source>
</evidence>